<protein>
    <recommendedName>
        <fullName evidence="2">Splicing factor Cactin</fullName>
    </recommendedName>
</protein>
<feature type="domain" description="Splicing factor Cactin C-terminal" evidence="4">
    <location>
        <begin position="577"/>
        <end position="702"/>
    </location>
</feature>
<dbReference type="InterPro" id="IPR019134">
    <property type="entry name" value="Cactin_C"/>
</dbReference>
<gene>
    <name evidence="6" type="ORF">FA09DRAFT_332225</name>
</gene>
<feature type="compositionally biased region" description="Basic residues" evidence="3">
    <location>
        <begin position="106"/>
        <end position="117"/>
    </location>
</feature>
<dbReference type="PANTHER" id="PTHR21737:SF4">
    <property type="entry name" value="SPLICING FACTOR CACTIN"/>
    <property type="match status" value="1"/>
</dbReference>
<reference evidence="6 7" key="1">
    <citation type="journal article" date="2018" name="Mol. Biol. Evol.">
        <title>Broad Genomic Sampling Reveals a Smut Pathogenic Ancestry of the Fungal Clade Ustilaginomycotina.</title>
        <authorList>
            <person name="Kijpornyongpan T."/>
            <person name="Mondo S.J."/>
            <person name="Barry K."/>
            <person name="Sandor L."/>
            <person name="Lee J."/>
            <person name="Lipzen A."/>
            <person name="Pangilinan J."/>
            <person name="LaButti K."/>
            <person name="Hainaut M."/>
            <person name="Henrissat B."/>
            <person name="Grigoriev I.V."/>
            <person name="Spatafora J.W."/>
            <person name="Aime M.C."/>
        </authorList>
    </citation>
    <scope>NUCLEOTIDE SEQUENCE [LARGE SCALE GENOMIC DNA]</scope>
    <source>
        <strain evidence="6 7">MCA 4186</strain>
    </source>
</reference>
<dbReference type="InterPro" id="IPR018816">
    <property type="entry name" value="Cactin_central"/>
</dbReference>
<dbReference type="EMBL" id="KZ819305">
    <property type="protein sequence ID" value="PWN95314.1"/>
    <property type="molecule type" value="Genomic_DNA"/>
</dbReference>
<dbReference type="GO" id="GO:0005681">
    <property type="term" value="C:spliceosomal complex"/>
    <property type="evidence" value="ECO:0007669"/>
    <property type="project" value="TreeGrafter"/>
</dbReference>
<proteinExistence type="inferred from homology"/>
<dbReference type="STRING" id="58919.A0A316Z2K2"/>
<dbReference type="Pfam" id="PF10312">
    <property type="entry name" value="Cactin_mid"/>
    <property type="match status" value="1"/>
</dbReference>
<feature type="compositionally biased region" description="Basic and acidic residues" evidence="3">
    <location>
        <begin position="157"/>
        <end position="212"/>
    </location>
</feature>
<evidence type="ECO:0000313" key="7">
    <source>
        <dbReference type="Proteomes" id="UP000245946"/>
    </source>
</evidence>
<dbReference type="PANTHER" id="PTHR21737">
    <property type="entry name" value="POLYGLUTAMINE BINDING PROTEIN 1/MARVEL MEMBRANE-ASSOCIATING DOMAIN CONTAINING 3"/>
    <property type="match status" value="1"/>
</dbReference>
<evidence type="ECO:0000313" key="6">
    <source>
        <dbReference type="EMBL" id="PWN95314.1"/>
    </source>
</evidence>
<keyword evidence="7" id="KW-1185">Reference proteome</keyword>
<dbReference type="SMART" id="SM01050">
    <property type="entry name" value="CactinC_cactus"/>
    <property type="match status" value="1"/>
</dbReference>
<organism evidence="6 7">
    <name type="scientific">Tilletiopsis washingtonensis</name>
    <dbReference type="NCBI Taxonomy" id="58919"/>
    <lineage>
        <taxon>Eukaryota</taxon>
        <taxon>Fungi</taxon>
        <taxon>Dikarya</taxon>
        <taxon>Basidiomycota</taxon>
        <taxon>Ustilaginomycotina</taxon>
        <taxon>Exobasidiomycetes</taxon>
        <taxon>Entylomatales</taxon>
        <taxon>Entylomatales incertae sedis</taxon>
        <taxon>Tilletiopsis</taxon>
    </lineage>
</organism>
<feature type="region of interest" description="Disordered" evidence="3">
    <location>
        <begin position="141"/>
        <end position="212"/>
    </location>
</feature>
<dbReference type="Pfam" id="PF09732">
    <property type="entry name" value="CactinC_cactus"/>
    <property type="match status" value="1"/>
</dbReference>
<accession>A0A316Z2K2</accession>
<evidence type="ECO:0000259" key="4">
    <source>
        <dbReference type="Pfam" id="PF09732"/>
    </source>
</evidence>
<dbReference type="GO" id="GO:0045292">
    <property type="term" value="P:mRNA cis splicing, via spliceosome"/>
    <property type="evidence" value="ECO:0007669"/>
    <property type="project" value="TreeGrafter"/>
</dbReference>
<sequence>MPRERSRSPKRSRSPERSSHRHERSHGSSSRHARDGDRERDYERDRDARKHESSSSHRRERNDRDRDSYRRRSRSRERGDAAESSRRRDKDRARSRDSSDDDEERKRRKRERKAAKRAYREEEEASAQRAVAAEALMYAADANPFNDADLGSRFKWGKKEEKEKKQGISRVEADRRDAERRREAQEEIARLNQKRAEREIEQAQREEEEARMARLAESAAMSEWVAREDDFHLEQSRKRSAIRVRENRAKPIDLLEINLKWTTPRDSSKEGEEMEEEEAGLEIDLDEPYAILENLTLEETEELHQDIQMYLTLEKEERHLDFWRSMIVVCDDKLDELRLAAEQRSGAMPSTRIDPTVKAEMDSMLSSKSHAQLVVLQDQVRAKLRSGEMIDVEYWEGLLKSIVVWRAKAKLRDAHELVLANRIDYLRKKQRKDAERMQEELLAQMEDDQAVHAEERGGGADADVAQRADAASSFEAEWDSSMEPRSFLQQDLPYEERQLETTDPDEDRAALIVARRRIMQATFVPRTRKQVARPADAEVKGEDMELQMWKEEQAADMDVEEEVFDAAEELMETNYKWEDKYRPRKPRYFNRVHTGYEWSRYNQTHYDSVENPPPKVVQGYKFNIFYPDLIDKTKAPSYRVKTDPEDPDTALIIFTAGPPYEDIGFRIVNKPWNQSHRRGFRASFDRGVMQLYFNFQRQFYRK</sequence>
<dbReference type="AlphaFoldDB" id="A0A316Z2K2"/>
<evidence type="ECO:0000256" key="3">
    <source>
        <dbReference type="SAM" id="MobiDB-lite"/>
    </source>
</evidence>
<feature type="compositionally biased region" description="Basic and acidic residues" evidence="3">
    <location>
        <begin position="1"/>
        <end position="18"/>
    </location>
</feature>
<dbReference type="OrthoDB" id="265955at2759"/>
<name>A0A316Z2K2_9BASI</name>
<feature type="domain" description="Splicing factor cactin central" evidence="5">
    <location>
        <begin position="214"/>
        <end position="415"/>
    </location>
</feature>
<evidence type="ECO:0000256" key="1">
    <source>
        <dbReference type="ARBA" id="ARBA00006895"/>
    </source>
</evidence>
<dbReference type="GeneID" id="37270912"/>
<feature type="region of interest" description="Disordered" evidence="3">
    <location>
        <begin position="1"/>
        <end position="128"/>
    </location>
</feature>
<dbReference type="Proteomes" id="UP000245946">
    <property type="component" value="Unassembled WGS sequence"/>
</dbReference>
<comment type="similarity">
    <text evidence="1">Belongs to the CACTIN family.</text>
</comment>
<evidence type="ECO:0000259" key="5">
    <source>
        <dbReference type="Pfam" id="PF10312"/>
    </source>
</evidence>
<feature type="compositionally biased region" description="Basic and acidic residues" evidence="3">
    <location>
        <begin position="32"/>
        <end position="98"/>
    </location>
</feature>
<evidence type="ECO:0000256" key="2">
    <source>
        <dbReference type="ARBA" id="ARBA00034534"/>
    </source>
</evidence>
<dbReference type="RefSeq" id="XP_025595593.1">
    <property type="nucleotide sequence ID" value="XM_025743368.1"/>
</dbReference>
<dbReference type="GO" id="GO:0005737">
    <property type="term" value="C:cytoplasm"/>
    <property type="evidence" value="ECO:0007669"/>
    <property type="project" value="TreeGrafter"/>
</dbReference>